<dbReference type="AlphaFoldDB" id="A0A061RUP6"/>
<evidence type="ECO:0000256" key="2">
    <source>
        <dbReference type="RuleBase" id="RU369057"/>
    </source>
</evidence>
<dbReference type="GO" id="GO:0043248">
    <property type="term" value="P:proteasome assembly"/>
    <property type="evidence" value="ECO:0007669"/>
    <property type="project" value="UniProtKB-UniRule"/>
</dbReference>
<name>A0A061RUP6_9CHLO</name>
<organism evidence="4">
    <name type="scientific">Tetraselmis sp. GSL018</name>
    <dbReference type="NCBI Taxonomy" id="582737"/>
    <lineage>
        <taxon>Eukaryota</taxon>
        <taxon>Viridiplantae</taxon>
        <taxon>Chlorophyta</taxon>
        <taxon>core chlorophytes</taxon>
        <taxon>Chlorodendrophyceae</taxon>
        <taxon>Chlorodendrales</taxon>
        <taxon>Chlorodendraceae</taxon>
        <taxon>Tetraselmis</taxon>
    </lineage>
</organism>
<dbReference type="GO" id="GO:0005634">
    <property type="term" value="C:nucleus"/>
    <property type="evidence" value="ECO:0007669"/>
    <property type="project" value="UniProtKB-SubCell"/>
</dbReference>
<evidence type="ECO:0000256" key="1">
    <source>
        <dbReference type="ARBA" id="ARBA00034491"/>
    </source>
</evidence>
<reference evidence="4" key="1">
    <citation type="submission" date="2014-05" db="EMBL/GenBank/DDBJ databases">
        <title>The transcriptome of the halophilic microalga Tetraselmis sp. GSL018 isolated from the Great Salt Lake, Utah.</title>
        <authorList>
            <person name="Jinkerson R.E."/>
            <person name="D'Adamo S."/>
            <person name="Posewitz M.C."/>
        </authorList>
    </citation>
    <scope>NUCLEOTIDE SEQUENCE</scope>
    <source>
        <strain evidence="4">GSL018</strain>
    </source>
</reference>
<feature type="compositionally biased region" description="Basic and acidic residues" evidence="3">
    <location>
        <begin position="13"/>
        <end position="27"/>
    </location>
</feature>
<evidence type="ECO:0000313" key="4">
    <source>
        <dbReference type="EMBL" id="JAC74291.1"/>
    </source>
</evidence>
<accession>A0A061RUP6</accession>
<comment type="function">
    <text evidence="2">Component of the 26S proteasome, a multiprotein complex involved in the ATP-dependent degradation of ubiquitinated proteins.</text>
</comment>
<dbReference type="SMART" id="SM01385">
    <property type="entry name" value="DSS1_SEM1"/>
    <property type="match status" value="1"/>
</dbReference>
<feature type="non-terminal residue" evidence="4">
    <location>
        <position position="1"/>
    </location>
</feature>
<gene>
    <name evidence="4" type="ORF">TSPGSL018_26374</name>
</gene>
<keyword evidence="2" id="KW-0647">Proteasome</keyword>
<evidence type="ECO:0000256" key="3">
    <source>
        <dbReference type="SAM" id="MobiDB-lite"/>
    </source>
</evidence>
<comment type="subcellular location">
    <subcellularLocation>
        <location evidence="2">Nucleus</location>
    </subcellularLocation>
</comment>
<dbReference type="EMBL" id="GBEZ01011501">
    <property type="protein sequence ID" value="JAC74291.1"/>
    <property type="molecule type" value="Transcribed_RNA"/>
</dbReference>
<dbReference type="GO" id="GO:0008541">
    <property type="term" value="C:proteasome regulatory particle, lid subcomplex"/>
    <property type="evidence" value="ECO:0007669"/>
    <property type="project" value="UniProtKB-UniRule"/>
</dbReference>
<dbReference type="Pfam" id="PF05160">
    <property type="entry name" value="DSS1_SEM1"/>
    <property type="match status" value="1"/>
</dbReference>
<feature type="compositionally biased region" description="Polar residues" evidence="3">
    <location>
        <begin position="1"/>
        <end position="12"/>
    </location>
</feature>
<proteinExistence type="inferred from homology"/>
<feature type="region of interest" description="Disordered" evidence="3">
    <location>
        <begin position="1"/>
        <end position="32"/>
    </location>
</feature>
<sequence length="85" mass="9564">NSDMVDSSNENTKPSESKPELGKEGKSNDSCISTLEEDDLFEEFANEAVAEEEENDVLPLWAPEWEDEDIGDNFATRLKAELQIK</sequence>
<dbReference type="InterPro" id="IPR007834">
    <property type="entry name" value="DSS1_SEM1"/>
</dbReference>
<keyword evidence="2" id="KW-0539">Nucleus</keyword>
<dbReference type="GO" id="GO:0006406">
    <property type="term" value="P:mRNA export from nucleus"/>
    <property type="evidence" value="ECO:0007669"/>
    <property type="project" value="UniProtKB-UniRule"/>
</dbReference>
<protein>
    <recommendedName>
        <fullName evidence="2">26S proteasome complex subunit SEM1</fullName>
    </recommendedName>
</protein>
<comment type="similarity">
    <text evidence="1 2">Belongs to the DSS1/SEM1 family.</text>
</comment>